<reference evidence="2 3" key="1">
    <citation type="submission" date="2017-04" db="EMBL/GenBank/DDBJ databases">
        <authorList>
            <person name="Afonso C.L."/>
            <person name="Miller P.J."/>
            <person name="Scott M.A."/>
            <person name="Spackman E."/>
            <person name="Goraichik I."/>
            <person name="Dimitrov K.M."/>
            <person name="Suarez D.L."/>
            <person name="Swayne D.E."/>
        </authorList>
    </citation>
    <scope>NUCLEOTIDE SEQUENCE [LARGE SCALE GENOMIC DNA]</scope>
    <source>
        <strain evidence="2 3">KR-140</strain>
    </source>
</reference>
<evidence type="ECO:0000256" key="1">
    <source>
        <dbReference type="ARBA" id="ARBA00023121"/>
    </source>
</evidence>
<accession>A0A1W1VGQ1</accession>
<keyword evidence="1" id="KW-0446">Lipid-binding</keyword>
<dbReference type="STRING" id="695939.SAMN00790413_01610"/>
<evidence type="ECO:0000313" key="3">
    <source>
        <dbReference type="Proteomes" id="UP000192582"/>
    </source>
</evidence>
<organism evidence="2 3">
    <name type="scientific">Deinococcus hopiensis KR-140</name>
    <dbReference type="NCBI Taxonomy" id="695939"/>
    <lineage>
        <taxon>Bacteria</taxon>
        <taxon>Thermotogati</taxon>
        <taxon>Deinococcota</taxon>
        <taxon>Deinococci</taxon>
        <taxon>Deinococcales</taxon>
        <taxon>Deinococcaceae</taxon>
        <taxon>Deinococcus</taxon>
    </lineage>
</organism>
<dbReference type="Gene3D" id="3.30.1180.10">
    <property type="match status" value="1"/>
</dbReference>
<sequence>MLALVTDSTCDLPPEAAGELHLHVVPLHVQFGGQSFLDWQSIDPDRVYEYQRGGGTVTTAPVTQAAFEAKYRELLETHDQILSVHLSGHLSTTVEHARQAARALNAGDRIHVHDSHMASFPMAELLMAAREVVRAGGGMEQALAAIRTLSERLLVELTVPTLEYLRRGGRISRTQALVGNMLGVRPVLRFDDGRLQAVRRVRASQAARDILSQMESRFGREPVAVTVAHAGRDPGRIAELQTYVKGSKLNVGRGRVQLMGPVIGAHVGPGTYGIMARPL</sequence>
<dbReference type="SUPFAM" id="SSF82549">
    <property type="entry name" value="DAK1/DegV-like"/>
    <property type="match status" value="1"/>
</dbReference>
<dbReference type="EMBL" id="FWWU01000009">
    <property type="protein sequence ID" value="SMB92528.1"/>
    <property type="molecule type" value="Genomic_DNA"/>
</dbReference>
<dbReference type="Gene3D" id="3.40.50.10170">
    <property type="match status" value="1"/>
</dbReference>
<proteinExistence type="predicted"/>
<protein>
    <submittedName>
        <fullName evidence="2">EDD domain protein, DegV family</fullName>
    </submittedName>
</protein>
<dbReference type="NCBIfam" id="TIGR00762">
    <property type="entry name" value="DegV"/>
    <property type="match status" value="1"/>
</dbReference>
<dbReference type="InterPro" id="IPR003797">
    <property type="entry name" value="DegV"/>
</dbReference>
<dbReference type="Proteomes" id="UP000192582">
    <property type="component" value="Unassembled WGS sequence"/>
</dbReference>
<dbReference type="PANTHER" id="PTHR33434">
    <property type="entry name" value="DEGV DOMAIN-CONTAINING PROTEIN DR_1986-RELATED"/>
    <property type="match status" value="1"/>
</dbReference>
<dbReference type="InterPro" id="IPR043168">
    <property type="entry name" value="DegV_C"/>
</dbReference>
<name>A0A1W1VGQ1_9DEIO</name>
<dbReference type="GO" id="GO:0008289">
    <property type="term" value="F:lipid binding"/>
    <property type="evidence" value="ECO:0007669"/>
    <property type="project" value="UniProtKB-KW"/>
</dbReference>
<dbReference type="InterPro" id="IPR050270">
    <property type="entry name" value="DegV_domain_contain"/>
</dbReference>
<gene>
    <name evidence="2" type="ORF">SAMN00790413_01610</name>
</gene>
<evidence type="ECO:0000313" key="2">
    <source>
        <dbReference type="EMBL" id="SMB92528.1"/>
    </source>
</evidence>
<dbReference type="Pfam" id="PF02645">
    <property type="entry name" value="DegV"/>
    <property type="match status" value="1"/>
</dbReference>
<dbReference type="AlphaFoldDB" id="A0A1W1VGQ1"/>
<dbReference type="PANTHER" id="PTHR33434:SF2">
    <property type="entry name" value="FATTY ACID-BINDING PROTEIN TM_1468"/>
    <property type="match status" value="1"/>
</dbReference>
<keyword evidence="3" id="KW-1185">Reference proteome</keyword>
<dbReference type="OrthoDB" id="9775494at2"/>
<dbReference type="PROSITE" id="PS51482">
    <property type="entry name" value="DEGV"/>
    <property type="match status" value="1"/>
</dbReference>